<protein>
    <recommendedName>
        <fullName evidence="1">Nucleotide modification associated domain-containing protein</fullName>
    </recommendedName>
</protein>
<dbReference type="AlphaFoldDB" id="T1BXF0"/>
<reference evidence="2" key="2">
    <citation type="journal article" date="2014" name="ISME J.">
        <title>Microbial stratification in low pH oxic and suboxic macroscopic growths along an acid mine drainage.</title>
        <authorList>
            <person name="Mendez-Garcia C."/>
            <person name="Mesa V."/>
            <person name="Sprenger R.R."/>
            <person name="Richter M."/>
            <person name="Diez M.S."/>
            <person name="Solano J."/>
            <person name="Bargiela R."/>
            <person name="Golyshina O.V."/>
            <person name="Manteca A."/>
            <person name="Ramos J.L."/>
            <person name="Gallego J.R."/>
            <person name="Llorente I."/>
            <person name="Martins Dos Santos V.A."/>
            <person name="Jensen O.N."/>
            <person name="Pelaez A.I."/>
            <person name="Sanchez J."/>
            <person name="Ferrer M."/>
        </authorList>
    </citation>
    <scope>NUCLEOTIDE SEQUENCE</scope>
</reference>
<proteinExistence type="predicted"/>
<evidence type="ECO:0000259" key="1">
    <source>
        <dbReference type="Pfam" id="PF18753"/>
    </source>
</evidence>
<organism evidence="2">
    <name type="scientific">mine drainage metagenome</name>
    <dbReference type="NCBI Taxonomy" id="410659"/>
    <lineage>
        <taxon>unclassified sequences</taxon>
        <taxon>metagenomes</taxon>
        <taxon>ecological metagenomes</taxon>
    </lineage>
</organism>
<name>T1BXF0_9ZZZZ</name>
<reference evidence="2" key="1">
    <citation type="submission" date="2013-08" db="EMBL/GenBank/DDBJ databases">
        <authorList>
            <person name="Mendez C."/>
            <person name="Richter M."/>
            <person name="Ferrer M."/>
            <person name="Sanchez J."/>
        </authorList>
    </citation>
    <scope>NUCLEOTIDE SEQUENCE</scope>
</reference>
<dbReference type="InterPro" id="IPR041180">
    <property type="entry name" value="Nmad2"/>
</dbReference>
<accession>T1BXF0</accession>
<feature type="domain" description="Nucleotide modification associated" evidence="1">
    <location>
        <begin position="2"/>
        <end position="144"/>
    </location>
</feature>
<feature type="non-terminal residue" evidence="2">
    <location>
        <position position="151"/>
    </location>
</feature>
<gene>
    <name evidence="2" type="ORF">B1A_02879</name>
</gene>
<dbReference type="Pfam" id="PF18753">
    <property type="entry name" value="Nmad2"/>
    <property type="match status" value="1"/>
</dbReference>
<comment type="caution">
    <text evidence="2">The sequence shown here is derived from an EMBL/GenBank/DDBJ whole genome shotgun (WGS) entry which is preliminary data.</text>
</comment>
<sequence length="151" mass="17245">MKLYSYVVARDFGFAPNPFFGFCTLATCKPKIREHASVGDWVVGTGAKVAYGYSGRLIYAMQVSEVLDFETYWNDPRFIQKRPNLTGSLQVLYGDNIYHRVGKRWVQADSHHSKEKGRLDKDNLAWDTGVDRLLVATKFVYVGQVRTDDPE</sequence>
<dbReference type="EMBL" id="AUZX01002119">
    <property type="protein sequence ID" value="EQD77606.1"/>
    <property type="molecule type" value="Genomic_DNA"/>
</dbReference>
<evidence type="ECO:0000313" key="2">
    <source>
        <dbReference type="EMBL" id="EQD77606.1"/>
    </source>
</evidence>